<dbReference type="Pfam" id="PF07045">
    <property type="entry name" value="DUF1330"/>
    <property type="match status" value="1"/>
</dbReference>
<gene>
    <name evidence="2" type="ORF">HLB16_15500</name>
</gene>
<dbReference type="Proteomes" id="UP000542973">
    <property type="component" value="Unassembled WGS sequence"/>
</dbReference>
<dbReference type="InterPro" id="IPR010753">
    <property type="entry name" value="DUF1330"/>
</dbReference>
<dbReference type="SUPFAM" id="SSF54909">
    <property type="entry name" value="Dimeric alpha+beta barrel"/>
    <property type="match status" value="1"/>
</dbReference>
<dbReference type="EMBL" id="JABEMD010000025">
    <property type="protein sequence ID" value="NNH12278.1"/>
    <property type="molecule type" value="Genomic_DNA"/>
</dbReference>
<dbReference type="RefSeq" id="WP_053823888.1">
    <property type="nucleotide sequence ID" value="NZ_BAAAEB010000022.1"/>
</dbReference>
<organism evidence="2 3">
    <name type="scientific">Cupriavidus gilardii</name>
    <dbReference type="NCBI Taxonomy" id="82541"/>
    <lineage>
        <taxon>Bacteria</taxon>
        <taxon>Pseudomonadati</taxon>
        <taxon>Pseudomonadota</taxon>
        <taxon>Betaproteobacteria</taxon>
        <taxon>Burkholderiales</taxon>
        <taxon>Burkholderiaceae</taxon>
        <taxon>Cupriavidus</taxon>
    </lineage>
</organism>
<accession>A0A849BDQ9</accession>
<evidence type="ECO:0000259" key="1">
    <source>
        <dbReference type="Pfam" id="PF07045"/>
    </source>
</evidence>
<comment type="caution">
    <text evidence="2">The sequence shown here is derived from an EMBL/GenBank/DDBJ whole genome shotgun (WGS) entry which is preliminary data.</text>
</comment>
<dbReference type="InterPro" id="IPR011008">
    <property type="entry name" value="Dimeric_a/b-barrel"/>
</dbReference>
<reference evidence="2 3" key="1">
    <citation type="submission" date="2020-05" db="EMBL/GenBank/DDBJ databases">
        <title>MicrobeNet Type strains.</title>
        <authorList>
            <person name="Nicholson A.C."/>
        </authorList>
    </citation>
    <scope>NUCLEOTIDE SEQUENCE [LARGE SCALE GENOMIC DNA]</scope>
    <source>
        <strain evidence="2 3">ATCC 700815</strain>
    </source>
</reference>
<dbReference type="PANTHER" id="PTHR41521">
    <property type="match status" value="1"/>
</dbReference>
<dbReference type="Gene3D" id="3.30.70.100">
    <property type="match status" value="1"/>
</dbReference>
<sequence length="96" mass="11011">MAKGYWVAMVDIADMEGYQQYIAANKTVFEKFGARFLVRNGQKTVVEGQPRSRVVVLEFDSYQRALECYESPEYQALIALRTPYSQADLVVIEGYE</sequence>
<name>A0A849BDQ9_9BURK</name>
<evidence type="ECO:0000313" key="2">
    <source>
        <dbReference type="EMBL" id="NNH12278.1"/>
    </source>
</evidence>
<proteinExistence type="predicted"/>
<feature type="domain" description="DUF1330" evidence="1">
    <location>
        <begin position="3"/>
        <end position="95"/>
    </location>
</feature>
<dbReference type="PANTHER" id="PTHR41521:SF4">
    <property type="entry name" value="BLR0684 PROTEIN"/>
    <property type="match status" value="1"/>
</dbReference>
<dbReference type="AlphaFoldDB" id="A0A849BDQ9"/>
<evidence type="ECO:0000313" key="3">
    <source>
        <dbReference type="Proteomes" id="UP000542973"/>
    </source>
</evidence>
<protein>
    <submittedName>
        <fullName evidence="2">DUF1330 domain-containing protein</fullName>
    </submittedName>
</protein>